<comment type="caution">
    <text evidence="4">The sequence shown here is derived from an EMBL/GenBank/DDBJ whole genome shotgun (WGS) entry which is preliminary data.</text>
</comment>
<dbReference type="InterPro" id="IPR001789">
    <property type="entry name" value="Sig_transdc_resp-reg_receiver"/>
</dbReference>
<dbReference type="PANTHER" id="PTHR43156">
    <property type="entry name" value="STAGE II SPORULATION PROTEIN E-RELATED"/>
    <property type="match status" value="1"/>
</dbReference>
<proteinExistence type="predicted"/>
<dbReference type="AlphaFoldDB" id="A0A7W0CRB4"/>
<evidence type="ECO:0000313" key="4">
    <source>
        <dbReference type="EMBL" id="MBA2895745.1"/>
    </source>
</evidence>
<dbReference type="EMBL" id="JACDUR010000007">
    <property type="protein sequence ID" value="MBA2895745.1"/>
    <property type="molecule type" value="Genomic_DNA"/>
</dbReference>
<evidence type="ECO:0000313" key="5">
    <source>
        <dbReference type="Proteomes" id="UP000530928"/>
    </source>
</evidence>
<gene>
    <name evidence="4" type="ORF">HNR30_007131</name>
</gene>
<dbReference type="PROSITE" id="PS50110">
    <property type="entry name" value="RESPONSE_REGULATORY"/>
    <property type="match status" value="1"/>
</dbReference>
<feature type="domain" description="Response regulatory" evidence="3">
    <location>
        <begin position="10"/>
        <end position="125"/>
    </location>
</feature>
<evidence type="ECO:0000259" key="3">
    <source>
        <dbReference type="PROSITE" id="PS50110"/>
    </source>
</evidence>
<protein>
    <submittedName>
        <fullName evidence="4">Serine phosphatase RsbU (Regulator of sigma subunit)</fullName>
    </submittedName>
</protein>
<evidence type="ECO:0000256" key="1">
    <source>
        <dbReference type="ARBA" id="ARBA00022801"/>
    </source>
</evidence>
<dbReference type="Gene3D" id="3.40.50.2300">
    <property type="match status" value="1"/>
</dbReference>
<dbReference type="InterPro" id="IPR011006">
    <property type="entry name" value="CheY-like_superfamily"/>
</dbReference>
<dbReference type="SMART" id="SM00331">
    <property type="entry name" value="PP2C_SIG"/>
    <property type="match status" value="1"/>
</dbReference>
<name>A0A7W0CRB4_9ACTN</name>
<dbReference type="Proteomes" id="UP000530928">
    <property type="component" value="Unassembled WGS sequence"/>
</dbReference>
<dbReference type="InterPro" id="IPR052016">
    <property type="entry name" value="Bact_Sigma-Reg"/>
</dbReference>
<dbReference type="GO" id="GO:0016791">
    <property type="term" value="F:phosphatase activity"/>
    <property type="evidence" value="ECO:0007669"/>
    <property type="project" value="TreeGrafter"/>
</dbReference>
<dbReference type="InterPro" id="IPR036457">
    <property type="entry name" value="PPM-type-like_dom_sf"/>
</dbReference>
<feature type="modified residue" description="4-aspartylphosphate" evidence="2">
    <location>
        <position position="60"/>
    </location>
</feature>
<dbReference type="InterPro" id="IPR001932">
    <property type="entry name" value="PPM-type_phosphatase-like_dom"/>
</dbReference>
<dbReference type="SUPFAM" id="SSF52172">
    <property type="entry name" value="CheY-like"/>
    <property type="match status" value="1"/>
</dbReference>
<keyword evidence="1" id="KW-0378">Hydrolase</keyword>
<dbReference type="RefSeq" id="WP_181614449.1">
    <property type="nucleotide sequence ID" value="NZ_BAABAM010000011.1"/>
</dbReference>
<accession>A0A7W0CRB4</accession>
<dbReference type="GO" id="GO:0000160">
    <property type="term" value="P:phosphorelay signal transduction system"/>
    <property type="evidence" value="ECO:0007669"/>
    <property type="project" value="InterPro"/>
</dbReference>
<evidence type="ECO:0000256" key="2">
    <source>
        <dbReference type="PROSITE-ProRule" id="PRU00169"/>
    </source>
</evidence>
<dbReference type="PANTHER" id="PTHR43156:SF2">
    <property type="entry name" value="STAGE II SPORULATION PROTEIN E"/>
    <property type="match status" value="1"/>
</dbReference>
<organism evidence="4 5">
    <name type="scientific">Nonomuraea soli</name>
    <dbReference type="NCBI Taxonomy" id="1032476"/>
    <lineage>
        <taxon>Bacteria</taxon>
        <taxon>Bacillati</taxon>
        <taxon>Actinomycetota</taxon>
        <taxon>Actinomycetes</taxon>
        <taxon>Streptosporangiales</taxon>
        <taxon>Streptosporangiaceae</taxon>
        <taxon>Nonomuraea</taxon>
    </lineage>
</organism>
<dbReference type="Gene3D" id="3.60.40.10">
    <property type="entry name" value="PPM-type phosphatase domain"/>
    <property type="match status" value="1"/>
</dbReference>
<dbReference type="Pfam" id="PF00072">
    <property type="entry name" value="Response_reg"/>
    <property type="match status" value="1"/>
</dbReference>
<dbReference type="CDD" id="cd00156">
    <property type="entry name" value="REC"/>
    <property type="match status" value="1"/>
</dbReference>
<dbReference type="SMART" id="SM00448">
    <property type="entry name" value="REC"/>
    <property type="match status" value="1"/>
</dbReference>
<dbReference type="Pfam" id="PF07228">
    <property type="entry name" value="SpoIIE"/>
    <property type="match status" value="1"/>
</dbReference>
<reference evidence="4 5" key="1">
    <citation type="submission" date="2020-07" db="EMBL/GenBank/DDBJ databases">
        <title>Genomic Encyclopedia of Type Strains, Phase IV (KMG-IV): sequencing the most valuable type-strain genomes for metagenomic binning, comparative biology and taxonomic classification.</title>
        <authorList>
            <person name="Goeker M."/>
        </authorList>
    </citation>
    <scope>NUCLEOTIDE SEQUENCE [LARGE SCALE GENOMIC DNA]</scope>
    <source>
        <strain evidence="4 5">DSM 45533</strain>
    </source>
</reference>
<keyword evidence="2" id="KW-0597">Phosphoprotein</keyword>
<keyword evidence="5" id="KW-1185">Reference proteome</keyword>
<sequence>MTQTLDVPLTLLLIEDDAGDAFLVEELLQQAEVPPKLIWVRSLEESRARLTSDIHCVLVDLSLPDAHGLEALEEVLRMAPHAAVLVLTGTRDVHMGVAAVQAGAQDYLVKQDVDARLLARAVRYSMERKRADIAQINLVQAQLTAKENARLERGLLPNPILRTTTLEHTSRYRPGRERALLAGDFFDTVETADGAVHMVVGDVCGHGPDEAALGVALRIAWRTLVLAGQSDNTLLTVMDTLLKTERKSPEIFTTLCTVTISPDQCQARMYVVGHPPPLLLCGDGDPISVSAAPSGPPLGIFSGIEWTPIDVRLGEDWSLLVYTDGLIEATVGDGSDLLGTEGLIKIIKEHGQIDLDRIIQGVTEINDDVAAVLVSRKG</sequence>